<dbReference type="InterPro" id="IPR002110">
    <property type="entry name" value="Ankyrin_rpt"/>
</dbReference>
<proteinExistence type="predicted"/>
<dbReference type="EMBL" id="QEPM01000001">
    <property type="protein sequence ID" value="RDE72233.1"/>
    <property type="molecule type" value="Genomic_DNA"/>
</dbReference>
<protein>
    <submittedName>
        <fullName evidence="4">Ankyrin repeat domain-containing protein</fullName>
    </submittedName>
</protein>
<evidence type="ECO:0000313" key="4">
    <source>
        <dbReference type="EMBL" id="RDE72233.1"/>
    </source>
</evidence>
<evidence type="ECO:0000256" key="1">
    <source>
        <dbReference type="ARBA" id="ARBA00022737"/>
    </source>
</evidence>
<dbReference type="PROSITE" id="PS50297">
    <property type="entry name" value="ANK_REP_REGION"/>
    <property type="match status" value="1"/>
</dbReference>
<name>A0A8B2U8T3_9PAST</name>
<dbReference type="PANTHER" id="PTHR24134:SF9">
    <property type="entry name" value="ANKYRIN REPEAT AND SOCS BOX PROTEIN 8"/>
    <property type="match status" value="1"/>
</dbReference>
<dbReference type="AlphaFoldDB" id="A0A8B2U8T3"/>
<dbReference type="Gene3D" id="1.25.40.20">
    <property type="entry name" value="Ankyrin repeat-containing domain"/>
    <property type="match status" value="1"/>
</dbReference>
<dbReference type="InterPro" id="IPR036770">
    <property type="entry name" value="Ankyrin_rpt-contain_sf"/>
</dbReference>
<evidence type="ECO:0000256" key="2">
    <source>
        <dbReference type="ARBA" id="ARBA00023043"/>
    </source>
</evidence>
<dbReference type="PROSITE" id="PS50088">
    <property type="entry name" value="ANK_REPEAT"/>
    <property type="match status" value="1"/>
</dbReference>
<gene>
    <name evidence="4" type="ORF">DPV83_01035</name>
</gene>
<dbReference type="Pfam" id="PF13857">
    <property type="entry name" value="Ank_5"/>
    <property type="match status" value="1"/>
</dbReference>
<keyword evidence="2 3" id="KW-0040">ANK repeat</keyword>
<evidence type="ECO:0000313" key="5">
    <source>
        <dbReference type="Proteomes" id="UP000253998"/>
    </source>
</evidence>
<accession>A0A8B2U8T3</accession>
<organism evidence="4 5">
    <name type="scientific">Aggregatibacter segnis</name>
    <dbReference type="NCBI Taxonomy" id="739"/>
    <lineage>
        <taxon>Bacteria</taxon>
        <taxon>Pseudomonadati</taxon>
        <taxon>Pseudomonadota</taxon>
        <taxon>Gammaproteobacteria</taxon>
        <taxon>Pasteurellales</taxon>
        <taxon>Pasteurellaceae</taxon>
        <taxon>Aggregatibacter</taxon>
    </lineage>
</organism>
<comment type="caution">
    <text evidence="4">The sequence shown here is derived from an EMBL/GenBank/DDBJ whole genome shotgun (WGS) entry which is preliminary data.</text>
</comment>
<dbReference type="RefSeq" id="WP_111294374.1">
    <property type="nucleotide sequence ID" value="NZ_QEPM01000001.1"/>
</dbReference>
<dbReference type="Proteomes" id="UP000253998">
    <property type="component" value="Unassembled WGS sequence"/>
</dbReference>
<keyword evidence="1" id="KW-0677">Repeat</keyword>
<dbReference type="SMART" id="SM00248">
    <property type="entry name" value="ANK"/>
    <property type="match status" value="2"/>
</dbReference>
<dbReference type="PANTHER" id="PTHR24134">
    <property type="entry name" value="ANKYRIN REPEAT-CONTAINING PROTEIN DDB_G0279043"/>
    <property type="match status" value="1"/>
</dbReference>
<reference evidence="4 5" key="1">
    <citation type="submission" date="2018-05" db="EMBL/GenBank/DDBJ databases">
        <title>Draft Genome Sequences for a Diverse set of 7 Haemophilus Species.</title>
        <authorList>
            <person name="Nichols M."/>
            <person name="Topaz N."/>
            <person name="Wang X."/>
            <person name="Wang X."/>
            <person name="Boxrud D."/>
        </authorList>
    </citation>
    <scope>NUCLEOTIDE SEQUENCE [LARGE SCALE GENOMIC DNA]</scope>
    <source>
        <strain evidence="4 5">C2001002503</strain>
    </source>
</reference>
<feature type="repeat" description="ANK" evidence="3">
    <location>
        <begin position="87"/>
        <end position="119"/>
    </location>
</feature>
<evidence type="ECO:0000256" key="3">
    <source>
        <dbReference type="PROSITE-ProRule" id="PRU00023"/>
    </source>
</evidence>
<dbReference type="SUPFAM" id="SSF48403">
    <property type="entry name" value="Ankyrin repeat"/>
    <property type="match status" value="1"/>
</dbReference>
<sequence>MTELTTNREVKSDLEVETIRAIQEGDVLFLKRIFLVEKKLDILYKSEKENWNWLHMGLLLCSKEDFIVPSIPFFIENNVSVNLQDIYGMTPLHYALRGKNIDAAIALLKAGANPNLPNERGITPLSYINGFPERLDLLQLMLDNGGDVDFFTGQHGILEGIKKYRSQDPKFKPVIELMEKYSKKGI</sequence>